<organism evidence="1 2">
    <name type="scientific">Melipona bicolor</name>
    <dbReference type="NCBI Taxonomy" id="60889"/>
    <lineage>
        <taxon>Eukaryota</taxon>
        <taxon>Metazoa</taxon>
        <taxon>Ecdysozoa</taxon>
        <taxon>Arthropoda</taxon>
        <taxon>Hexapoda</taxon>
        <taxon>Insecta</taxon>
        <taxon>Pterygota</taxon>
        <taxon>Neoptera</taxon>
        <taxon>Endopterygota</taxon>
        <taxon>Hymenoptera</taxon>
        <taxon>Apocrita</taxon>
        <taxon>Aculeata</taxon>
        <taxon>Apoidea</taxon>
        <taxon>Anthophila</taxon>
        <taxon>Apidae</taxon>
        <taxon>Melipona</taxon>
    </lineage>
</organism>
<comment type="caution">
    <text evidence="1">The sequence shown here is derived from an EMBL/GenBank/DDBJ whole genome shotgun (WGS) entry which is preliminary data.</text>
</comment>
<dbReference type="Proteomes" id="UP001177670">
    <property type="component" value="Unassembled WGS sequence"/>
</dbReference>
<evidence type="ECO:0000313" key="2">
    <source>
        <dbReference type="Proteomes" id="UP001177670"/>
    </source>
</evidence>
<gene>
    <name evidence="1" type="ORF">K0M31_015877</name>
</gene>
<proteinExistence type="predicted"/>
<keyword evidence="2" id="KW-1185">Reference proteome</keyword>
<dbReference type="AlphaFoldDB" id="A0AA40G641"/>
<feature type="non-terminal residue" evidence="1">
    <location>
        <position position="1"/>
    </location>
</feature>
<sequence>DELARERFVVAIEDRLKFIGRLIEVDSGNRCREQYASNLPRESRCPCHTYEHSDLPLDVEYATDSDCE</sequence>
<protein>
    <submittedName>
        <fullName evidence="1">Uncharacterized protein</fullName>
    </submittedName>
</protein>
<dbReference type="EMBL" id="JAHYIQ010000005">
    <property type="protein sequence ID" value="KAK1131717.1"/>
    <property type="molecule type" value="Genomic_DNA"/>
</dbReference>
<evidence type="ECO:0000313" key="1">
    <source>
        <dbReference type="EMBL" id="KAK1131717.1"/>
    </source>
</evidence>
<name>A0AA40G641_9HYME</name>
<reference evidence="1" key="1">
    <citation type="submission" date="2021-10" db="EMBL/GenBank/DDBJ databases">
        <title>Melipona bicolor Genome sequencing and assembly.</title>
        <authorList>
            <person name="Araujo N.S."/>
            <person name="Arias M.C."/>
        </authorList>
    </citation>
    <scope>NUCLEOTIDE SEQUENCE</scope>
    <source>
        <strain evidence="1">USP_2M_L1-L4_2017</strain>
        <tissue evidence="1">Whole body</tissue>
    </source>
</reference>
<accession>A0AA40G641</accession>